<dbReference type="SUPFAM" id="SSF82602">
    <property type="entry name" value="Nuclease A inhibitor (NuiA)"/>
    <property type="match status" value="1"/>
</dbReference>
<evidence type="ECO:0000313" key="1">
    <source>
        <dbReference type="EMBL" id="NDU97148.1"/>
    </source>
</evidence>
<dbReference type="Pfam" id="PF07924">
    <property type="entry name" value="NuiA"/>
    <property type="match status" value="1"/>
</dbReference>
<proteinExistence type="predicted"/>
<dbReference type="EMBL" id="JAAFZH010000010">
    <property type="protein sequence ID" value="NDU97148.1"/>
    <property type="molecule type" value="Genomic_DNA"/>
</dbReference>
<dbReference type="InterPro" id="IPR012489">
    <property type="entry name" value="NucleaseA_inhib-like"/>
</dbReference>
<keyword evidence="2" id="KW-1185">Reference proteome</keyword>
<organism evidence="1 2">
    <name type="scientific">Spirosoma terrae</name>
    <dbReference type="NCBI Taxonomy" id="1968276"/>
    <lineage>
        <taxon>Bacteria</taxon>
        <taxon>Pseudomonadati</taxon>
        <taxon>Bacteroidota</taxon>
        <taxon>Cytophagia</taxon>
        <taxon>Cytophagales</taxon>
        <taxon>Cytophagaceae</taxon>
        <taxon>Spirosoma</taxon>
    </lineage>
</organism>
<sequence length="146" mass="16735">MTNEGSKSSGINPEKIALSDQISGLLTDLLYPSESDEPIDYVTCYLNQEEPLTVSQIKDWQMLPLDIFVEERAEEDFWAPVTTEQDWYEAEEKTRVDQFKQLRQLVEAELTDRQVFYAGNVEIDVYLLGKQATGDRAGIHTKIIQT</sequence>
<dbReference type="InterPro" id="IPR036587">
    <property type="entry name" value="NucleaseA_inhib-like_sf"/>
</dbReference>
<comment type="caution">
    <text evidence="1">The sequence shown here is derived from an EMBL/GenBank/DDBJ whole genome shotgun (WGS) entry which is preliminary data.</text>
</comment>
<accession>A0A6L9LF75</accession>
<evidence type="ECO:0000313" key="2">
    <source>
        <dbReference type="Proteomes" id="UP000474175"/>
    </source>
</evidence>
<dbReference type="Proteomes" id="UP000474175">
    <property type="component" value="Unassembled WGS sequence"/>
</dbReference>
<gene>
    <name evidence="1" type="ORF">GK108_19845</name>
</gene>
<protein>
    <submittedName>
        <fullName evidence="1">Nuclease</fullName>
    </submittedName>
</protein>
<dbReference type="Gene3D" id="3.40.1460.10">
    <property type="entry name" value="Nuclease A inhibitor-like"/>
    <property type="match status" value="1"/>
</dbReference>
<dbReference type="AlphaFoldDB" id="A0A6L9LF75"/>
<reference evidence="1 2" key="1">
    <citation type="submission" date="2020-02" db="EMBL/GenBank/DDBJ databases">
        <title>Draft genome sequence of two Spirosoma agri KCTC 52727 and Spirosoma terrae KCTC 52035.</title>
        <authorList>
            <person name="Rojas J."/>
            <person name="Ambika Manirajan B."/>
            <person name="Suarez C."/>
            <person name="Ratering S."/>
            <person name="Schnell S."/>
        </authorList>
    </citation>
    <scope>NUCLEOTIDE SEQUENCE [LARGE SCALE GENOMIC DNA]</scope>
    <source>
        <strain evidence="1 2">KCTC 52035</strain>
    </source>
</reference>
<dbReference type="RefSeq" id="WP_163952318.1">
    <property type="nucleotide sequence ID" value="NZ_JAAFZH010000010.1"/>
</dbReference>
<name>A0A6L9LF75_9BACT</name>